<comment type="subcellular location">
    <subcellularLocation>
        <location evidence="8">Cell membrane</location>
        <topology evidence="8">Multi-pass membrane protein</topology>
    </subcellularLocation>
</comment>
<evidence type="ECO:0000256" key="4">
    <source>
        <dbReference type="ARBA" id="ARBA00022692"/>
    </source>
</evidence>
<evidence type="ECO:0000256" key="5">
    <source>
        <dbReference type="ARBA" id="ARBA00022801"/>
    </source>
</evidence>
<dbReference type="Proteomes" id="UP001158045">
    <property type="component" value="Unassembled WGS sequence"/>
</dbReference>
<evidence type="ECO:0000256" key="8">
    <source>
        <dbReference type="HAMAP-Rule" id="MF_00784"/>
    </source>
</evidence>
<keyword evidence="5 8" id="KW-0378">Hydrolase</keyword>
<keyword evidence="3 8" id="KW-0645">Protease</keyword>
<feature type="transmembrane region" description="Helical" evidence="8">
    <location>
        <begin position="101"/>
        <end position="121"/>
    </location>
</feature>
<dbReference type="InterPro" id="IPR006741">
    <property type="entry name" value="AgrB"/>
</dbReference>
<dbReference type="SMART" id="SM00793">
    <property type="entry name" value="AgrB"/>
    <property type="match status" value="1"/>
</dbReference>
<name>A0ABT6NC73_9FIRM</name>
<evidence type="ECO:0000256" key="1">
    <source>
        <dbReference type="ARBA" id="ARBA00022475"/>
    </source>
</evidence>
<evidence type="ECO:0000256" key="7">
    <source>
        <dbReference type="ARBA" id="ARBA00023136"/>
    </source>
</evidence>
<keyword evidence="1 8" id="KW-1003">Cell membrane</keyword>
<evidence type="ECO:0000313" key="10">
    <source>
        <dbReference type="Proteomes" id="UP001158045"/>
    </source>
</evidence>
<comment type="similarity">
    <text evidence="8">Belongs to the AgrB family.</text>
</comment>
<accession>A0ABT6NC73</accession>
<feature type="transmembrane region" description="Helical" evidence="8">
    <location>
        <begin position="142"/>
        <end position="158"/>
    </location>
</feature>
<feature type="transmembrane region" description="Helical" evidence="8">
    <location>
        <begin position="164"/>
        <end position="185"/>
    </location>
</feature>
<comment type="caution">
    <text evidence="9">The sequence shown here is derived from an EMBL/GenBank/DDBJ whole genome shotgun (WGS) entry which is preliminary data.</text>
</comment>
<comment type="function">
    <text evidence="8">May be involved in the proteolytic processing of a quorum sensing system signal molecule precursor.</text>
</comment>
<evidence type="ECO:0000256" key="2">
    <source>
        <dbReference type="ARBA" id="ARBA00022654"/>
    </source>
</evidence>
<dbReference type="EMBL" id="JARYZI010000004">
    <property type="protein sequence ID" value="MDH8678023.1"/>
    <property type="molecule type" value="Genomic_DNA"/>
</dbReference>
<feature type="transmembrane region" description="Helical" evidence="8">
    <location>
        <begin position="78"/>
        <end position="95"/>
    </location>
</feature>
<organism evidence="9 10">
    <name type="scientific">Fusibacter bizertensis</name>
    <dbReference type="NCBI Taxonomy" id="1488331"/>
    <lineage>
        <taxon>Bacteria</taxon>
        <taxon>Bacillati</taxon>
        <taxon>Bacillota</taxon>
        <taxon>Clostridia</taxon>
        <taxon>Eubacteriales</taxon>
        <taxon>Eubacteriales Family XII. Incertae Sedis</taxon>
        <taxon>Fusibacter</taxon>
    </lineage>
</organism>
<dbReference type="RefSeq" id="WP_281093853.1">
    <property type="nucleotide sequence ID" value="NZ_JARYZI010000004.1"/>
</dbReference>
<evidence type="ECO:0000256" key="3">
    <source>
        <dbReference type="ARBA" id="ARBA00022670"/>
    </source>
</evidence>
<dbReference type="HAMAP" id="MF_00784">
    <property type="entry name" value="AgrB"/>
    <property type="match status" value="1"/>
</dbReference>
<keyword evidence="7 8" id="KW-0472">Membrane</keyword>
<protein>
    <recommendedName>
        <fullName evidence="8">Putative AgrB-like protein</fullName>
        <ecNumber evidence="8">3.4.-.-</ecNumber>
    </recommendedName>
</protein>
<dbReference type="EC" id="3.4.-.-" evidence="8"/>
<keyword evidence="4 8" id="KW-0812">Transmembrane</keyword>
<dbReference type="Pfam" id="PF04647">
    <property type="entry name" value="AgrB"/>
    <property type="match status" value="1"/>
</dbReference>
<sequence>MVKQRYYDYVNSKFDAEPGSIKAIRLKYGIEMFYLSFSKLIAVLVISFLLGIFLETIITLASYNFIRQKSQGLHAKSSLKCLISSMTFFVILPWMVVHVDIYPYISIAAAWAIPVIAYLYAPSDTHKKPIVQKKVREKLKKDAIIRSFIVVGLILIVPDPTVKFLLVMGAFIALLYILPITYKIMKEERNNYEKFERNT</sequence>
<feature type="transmembrane region" description="Helical" evidence="8">
    <location>
        <begin position="40"/>
        <end position="66"/>
    </location>
</feature>
<evidence type="ECO:0000256" key="6">
    <source>
        <dbReference type="ARBA" id="ARBA00022989"/>
    </source>
</evidence>
<keyword evidence="6 8" id="KW-1133">Transmembrane helix</keyword>
<gene>
    <name evidence="9" type="ORF">QE109_07675</name>
</gene>
<reference evidence="9 10" key="1">
    <citation type="submission" date="2023-04" db="EMBL/GenBank/DDBJ databases">
        <title>Fusibacter bizertensis strain WBS, isolated from littoral bottom sediments of the Arctic seas - biochemical and genomic analysis.</title>
        <authorList>
            <person name="Brioukhanov A.L."/>
        </authorList>
    </citation>
    <scope>NUCLEOTIDE SEQUENCE [LARGE SCALE GENOMIC DNA]</scope>
    <source>
        <strain evidence="9 10">WBS</strain>
    </source>
</reference>
<proteinExistence type="inferred from homology"/>
<evidence type="ECO:0000313" key="9">
    <source>
        <dbReference type="EMBL" id="MDH8678023.1"/>
    </source>
</evidence>
<keyword evidence="10" id="KW-1185">Reference proteome</keyword>
<keyword evidence="2 8" id="KW-0673">Quorum sensing</keyword>